<feature type="binding site" evidence="8">
    <location>
        <position position="68"/>
    </location>
    <ligand>
        <name>Zn(2+)</name>
        <dbReference type="ChEBI" id="CHEBI:29105"/>
        <label>2</label>
        <note>catalytic</note>
    </ligand>
</feature>
<organism evidence="10 11">
    <name type="scientific">Candidatus Protochlamydia naegleriophila</name>
    <dbReference type="NCBI Taxonomy" id="389348"/>
    <lineage>
        <taxon>Bacteria</taxon>
        <taxon>Pseudomonadati</taxon>
        <taxon>Chlamydiota</taxon>
        <taxon>Chlamydiia</taxon>
        <taxon>Parachlamydiales</taxon>
        <taxon>Parachlamydiaceae</taxon>
        <taxon>Candidatus Protochlamydia</taxon>
    </lineage>
</organism>
<keyword evidence="3 8" id="KW-0540">Nuclease</keyword>
<accession>A0A0U5JED2</accession>
<dbReference type="RefSeq" id="WP_059061705.1">
    <property type="nucleotide sequence ID" value="NZ_LN879502.1"/>
</dbReference>
<evidence type="ECO:0000256" key="2">
    <source>
        <dbReference type="ARBA" id="ARBA00022694"/>
    </source>
</evidence>
<dbReference type="Pfam" id="PF00753">
    <property type="entry name" value="Lactamase_B"/>
    <property type="match status" value="1"/>
</dbReference>
<protein>
    <recommendedName>
        <fullName evidence="8">Ribonuclease Z</fullName>
        <shortName evidence="8">RNase Z</shortName>
        <ecNumber evidence="8">3.1.26.11</ecNumber>
    </recommendedName>
    <alternativeName>
        <fullName evidence="8">tRNA 3 endonuclease</fullName>
    </alternativeName>
    <alternativeName>
        <fullName evidence="8">tRNase Z</fullName>
    </alternativeName>
</protein>
<evidence type="ECO:0000313" key="11">
    <source>
        <dbReference type="Proteomes" id="UP000069902"/>
    </source>
</evidence>
<feature type="binding site" evidence="8">
    <location>
        <position position="67"/>
    </location>
    <ligand>
        <name>Zn(2+)</name>
        <dbReference type="ChEBI" id="CHEBI:29105"/>
        <label>2</label>
        <note>catalytic</note>
    </ligand>
</feature>
<dbReference type="STRING" id="389348.PNK_1906"/>
<keyword evidence="5 8" id="KW-0255">Endonuclease</keyword>
<evidence type="ECO:0000256" key="4">
    <source>
        <dbReference type="ARBA" id="ARBA00022723"/>
    </source>
</evidence>
<dbReference type="InterPro" id="IPR001279">
    <property type="entry name" value="Metallo-B-lactamas"/>
</dbReference>
<dbReference type="AlphaFoldDB" id="A0A0U5JED2"/>
<evidence type="ECO:0000313" key="10">
    <source>
        <dbReference type="EMBL" id="CUI17511.1"/>
    </source>
</evidence>
<dbReference type="InParanoid" id="A0A0U5JED2"/>
<dbReference type="FunCoup" id="A0A0U5JED2">
    <property type="interactions" value="285"/>
</dbReference>
<dbReference type="GO" id="GO:0042781">
    <property type="term" value="F:3'-tRNA processing endoribonuclease activity"/>
    <property type="evidence" value="ECO:0007669"/>
    <property type="project" value="UniProtKB-UniRule"/>
</dbReference>
<dbReference type="SUPFAM" id="SSF56281">
    <property type="entry name" value="Metallo-hydrolase/oxidoreductase"/>
    <property type="match status" value="1"/>
</dbReference>
<feature type="binding site" evidence="8">
    <location>
        <position position="266"/>
    </location>
    <ligand>
        <name>Zn(2+)</name>
        <dbReference type="ChEBI" id="CHEBI:29105"/>
        <label>2</label>
        <note>catalytic</note>
    </ligand>
</feature>
<evidence type="ECO:0000256" key="5">
    <source>
        <dbReference type="ARBA" id="ARBA00022759"/>
    </source>
</evidence>
<dbReference type="KEGG" id="pnl:PNK_1906"/>
<dbReference type="Proteomes" id="UP000069902">
    <property type="component" value="Chromosome cPNK"/>
</dbReference>
<feature type="binding site" evidence="8">
    <location>
        <position position="141"/>
    </location>
    <ligand>
        <name>Zn(2+)</name>
        <dbReference type="ChEBI" id="CHEBI:29105"/>
        <label>1</label>
        <note>catalytic</note>
    </ligand>
</feature>
<dbReference type="NCBIfam" id="NF000801">
    <property type="entry name" value="PRK00055.1-3"/>
    <property type="match status" value="1"/>
</dbReference>
<dbReference type="PANTHER" id="PTHR46018:SF2">
    <property type="entry name" value="ZINC PHOSPHODIESTERASE ELAC PROTEIN 1"/>
    <property type="match status" value="1"/>
</dbReference>
<keyword evidence="4 8" id="KW-0479">Metal-binding</keyword>
<dbReference type="EMBL" id="LN879502">
    <property type="protein sequence ID" value="CUI17511.1"/>
    <property type="molecule type" value="Genomic_DNA"/>
</dbReference>
<evidence type="ECO:0000256" key="7">
    <source>
        <dbReference type="ARBA" id="ARBA00022833"/>
    </source>
</evidence>
<keyword evidence="7 8" id="KW-0862">Zinc</keyword>
<comment type="function">
    <text evidence="8">Zinc phosphodiesterase, which displays some tRNA 3'-processing endonuclease activity. Probably involved in tRNA maturation, by removing a 3'-trailer from precursor tRNA.</text>
</comment>
<reference evidence="11" key="1">
    <citation type="submission" date="2015-09" db="EMBL/GenBank/DDBJ databases">
        <authorList>
            <person name="Bertelli C."/>
        </authorList>
    </citation>
    <scope>NUCLEOTIDE SEQUENCE [LARGE SCALE GENOMIC DNA]</scope>
    <source>
        <strain evidence="11">KNic</strain>
    </source>
</reference>
<dbReference type="EC" id="3.1.26.11" evidence="8"/>
<feature type="binding site" evidence="8">
    <location>
        <position position="208"/>
    </location>
    <ligand>
        <name>Zn(2+)</name>
        <dbReference type="ChEBI" id="CHEBI:29105"/>
        <label>2</label>
        <note>catalytic</note>
    </ligand>
</feature>
<keyword evidence="11" id="KW-1185">Reference proteome</keyword>
<evidence type="ECO:0000256" key="3">
    <source>
        <dbReference type="ARBA" id="ARBA00022722"/>
    </source>
</evidence>
<dbReference type="CDD" id="cd07717">
    <property type="entry name" value="RNaseZ_ZiPD-like_MBL-fold"/>
    <property type="match status" value="1"/>
</dbReference>
<feature type="binding site" evidence="8">
    <location>
        <position position="208"/>
    </location>
    <ligand>
        <name>Zn(2+)</name>
        <dbReference type="ChEBI" id="CHEBI:29105"/>
        <label>1</label>
        <note>catalytic</note>
    </ligand>
</feature>
<dbReference type="NCBIfam" id="NF000804">
    <property type="entry name" value="PRK00055.2-1"/>
    <property type="match status" value="1"/>
</dbReference>
<comment type="similarity">
    <text evidence="8">Belongs to the RNase Z family.</text>
</comment>
<sequence>MSVRDLTILGCSSQQPTRFRNHGAYLLRWNDEGFLFDPGEGTQRQFIYANIAPPVVSRIFISHFHGDHCLGLGSILMRLNLDKVTHPIHCYYPASGKKYFDRLRYGSIYHEMIHVVEHPVSQAGLVEDDGRFRIEATFLEHGVENIGWRVTEADTRKFDNEKLGLYGIRGPLVKELQERGRLLIHGQEVTLDDVSWIRHGDSFAAVIDTLPCQNAIDIARGASILLCESTYLEEHKELARLHNHMTAKQAAAIAKEAQVKQLILTHFSARYQNLKPFEQEARTIFPNTFVADDLITFPFPKVSIKP</sequence>
<name>A0A0U5JED2_9BACT</name>
<keyword evidence="2 8" id="KW-0819">tRNA processing</keyword>
<dbReference type="HAMAP" id="MF_01818">
    <property type="entry name" value="RNase_Z_BN"/>
    <property type="match status" value="1"/>
</dbReference>
<comment type="catalytic activity">
    <reaction evidence="8">
        <text>Endonucleolytic cleavage of RNA, removing extra 3' nucleotides from tRNA precursor, generating 3' termini of tRNAs. A 3'-hydroxy group is left at the tRNA terminus and a 5'-phosphoryl group is left at the trailer molecule.</text>
        <dbReference type="EC" id="3.1.26.11"/>
    </reaction>
</comment>
<comment type="subunit">
    <text evidence="1 8">Homodimer.</text>
</comment>
<evidence type="ECO:0000259" key="9">
    <source>
        <dbReference type="Pfam" id="PF00753"/>
    </source>
</evidence>
<proteinExistence type="inferred from homology"/>
<feature type="binding site" evidence="8">
    <location>
        <position position="65"/>
    </location>
    <ligand>
        <name>Zn(2+)</name>
        <dbReference type="ChEBI" id="CHEBI:29105"/>
        <label>1</label>
        <note>catalytic</note>
    </ligand>
</feature>
<dbReference type="NCBIfam" id="TIGR02651">
    <property type="entry name" value="RNase_Z"/>
    <property type="match status" value="1"/>
</dbReference>
<feature type="domain" description="Metallo-beta-lactamase" evidence="9">
    <location>
        <begin position="24"/>
        <end position="156"/>
    </location>
</feature>
<evidence type="ECO:0000256" key="8">
    <source>
        <dbReference type="HAMAP-Rule" id="MF_01818"/>
    </source>
</evidence>
<dbReference type="InterPro" id="IPR013471">
    <property type="entry name" value="RNase_Z/BN"/>
</dbReference>
<dbReference type="PATRIC" id="fig|389348.3.peg.2140"/>
<dbReference type="GO" id="GO:0008270">
    <property type="term" value="F:zinc ion binding"/>
    <property type="evidence" value="ECO:0007669"/>
    <property type="project" value="UniProtKB-UniRule"/>
</dbReference>
<keyword evidence="6 8" id="KW-0378">Hydrolase</keyword>
<evidence type="ECO:0000256" key="6">
    <source>
        <dbReference type="ARBA" id="ARBA00022801"/>
    </source>
</evidence>
<evidence type="ECO:0000256" key="1">
    <source>
        <dbReference type="ARBA" id="ARBA00011738"/>
    </source>
</evidence>
<comment type="cofactor">
    <cofactor evidence="8">
        <name>Zn(2+)</name>
        <dbReference type="ChEBI" id="CHEBI:29105"/>
    </cofactor>
    <text evidence="8">Binds 2 Zn(2+) ions.</text>
</comment>
<feature type="active site" description="Proton acceptor" evidence="8">
    <location>
        <position position="67"/>
    </location>
</feature>
<dbReference type="InterPro" id="IPR036866">
    <property type="entry name" value="RibonucZ/Hydroxyglut_hydro"/>
</dbReference>
<dbReference type="Gene3D" id="3.60.15.10">
    <property type="entry name" value="Ribonuclease Z/Hydroxyacylglutathione hydrolase-like"/>
    <property type="match status" value="1"/>
</dbReference>
<dbReference type="PANTHER" id="PTHR46018">
    <property type="entry name" value="ZINC PHOSPHODIESTERASE ELAC PROTEIN 1"/>
    <property type="match status" value="1"/>
</dbReference>
<feature type="binding site" evidence="8">
    <location>
        <position position="63"/>
    </location>
    <ligand>
        <name>Zn(2+)</name>
        <dbReference type="ChEBI" id="CHEBI:29105"/>
        <label>1</label>
        <note>catalytic</note>
    </ligand>
</feature>
<gene>
    <name evidence="8 10" type="primary">rnz</name>
    <name evidence="10" type="ORF">PNK_1906</name>
</gene>